<reference evidence="3 4" key="1">
    <citation type="journal article" date="2016" name="Antonie Van Leeuwenhoek">
        <title>Dongia soli sp. nov., isolated from soil from Dokdo, Korea.</title>
        <authorList>
            <person name="Kim D.U."/>
            <person name="Lee H."/>
            <person name="Kim H."/>
            <person name="Kim S.G."/>
            <person name="Ka J.O."/>
        </authorList>
    </citation>
    <scope>NUCLEOTIDE SEQUENCE [LARGE SCALE GENOMIC DNA]</scope>
    <source>
        <strain evidence="3 4">D78</strain>
    </source>
</reference>
<evidence type="ECO:0000313" key="3">
    <source>
        <dbReference type="EMBL" id="MDY0884254.1"/>
    </source>
</evidence>
<feature type="coiled-coil region" evidence="1">
    <location>
        <begin position="215"/>
        <end position="279"/>
    </location>
</feature>
<protein>
    <recommendedName>
        <fullName evidence="5">Lipopolysaccharide biosynthesis protein</fullName>
    </recommendedName>
</protein>
<dbReference type="InterPro" id="IPR050445">
    <property type="entry name" value="Bact_polysacc_biosynth/exp"/>
</dbReference>
<proteinExistence type="predicted"/>
<evidence type="ECO:0000313" key="4">
    <source>
        <dbReference type="Proteomes" id="UP001279642"/>
    </source>
</evidence>
<accession>A0ABU5EDW5</accession>
<feature type="transmembrane region" description="Helical" evidence="2">
    <location>
        <begin position="460"/>
        <end position="484"/>
    </location>
</feature>
<gene>
    <name evidence="3" type="ORF">SMD27_15520</name>
</gene>
<dbReference type="PANTHER" id="PTHR32309">
    <property type="entry name" value="TYROSINE-PROTEIN KINASE"/>
    <property type="match status" value="1"/>
</dbReference>
<dbReference type="EMBL" id="JAXCLW010000004">
    <property type="protein sequence ID" value="MDY0884254.1"/>
    <property type="molecule type" value="Genomic_DNA"/>
</dbReference>
<evidence type="ECO:0008006" key="5">
    <source>
        <dbReference type="Google" id="ProtNLM"/>
    </source>
</evidence>
<organism evidence="3 4">
    <name type="scientific">Dongia soli</name>
    <dbReference type="NCBI Taxonomy" id="600628"/>
    <lineage>
        <taxon>Bacteria</taxon>
        <taxon>Pseudomonadati</taxon>
        <taxon>Pseudomonadota</taxon>
        <taxon>Alphaproteobacteria</taxon>
        <taxon>Rhodospirillales</taxon>
        <taxon>Dongiaceae</taxon>
        <taxon>Dongia</taxon>
    </lineage>
</organism>
<keyword evidence="2" id="KW-0812">Transmembrane</keyword>
<dbReference type="RefSeq" id="WP_320509321.1">
    <property type="nucleotide sequence ID" value="NZ_JAXCLW010000004.1"/>
</dbReference>
<evidence type="ECO:0000256" key="2">
    <source>
        <dbReference type="SAM" id="Phobius"/>
    </source>
</evidence>
<comment type="caution">
    <text evidence="3">The sequence shown here is derived from an EMBL/GenBank/DDBJ whole genome shotgun (WGS) entry which is preliminary data.</text>
</comment>
<feature type="transmembrane region" description="Helical" evidence="2">
    <location>
        <begin position="53"/>
        <end position="71"/>
    </location>
</feature>
<keyword evidence="1" id="KW-0175">Coiled coil</keyword>
<dbReference type="Proteomes" id="UP001279642">
    <property type="component" value="Unassembled WGS sequence"/>
</dbReference>
<keyword evidence="2" id="KW-1133">Transmembrane helix</keyword>
<dbReference type="PANTHER" id="PTHR32309:SF13">
    <property type="entry name" value="FERRIC ENTEROBACTIN TRANSPORT PROTEIN FEPE"/>
    <property type="match status" value="1"/>
</dbReference>
<evidence type="ECO:0000256" key="1">
    <source>
        <dbReference type="SAM" id="Coils"/>
    </source>
</evidence>
<keyword evidence="2" id="KW-0472">Membrane</keyword>
<name>A0ABU5EDW5_9PROT</name>
<keyword evidence="4" id="KW-1185">Reference proteome</keyword>
<sequence length="517" mass="57026">MSSDQNRSLTEYVRAPARYVIPAELDTREPAFEQQPFALRDMLIFLFKDWKRISIAFLIPVIAAIGIAFAISPKFEAKSVLLVRIGSEYSLRSDTGEAILSGVDLNKDEILKSEVEILLSSAVLENAIDATGIYRLFPDLAKQADQKKAKALAITELGAALDVVPVKASNIITLSIKHPDASVARDIVNNVIAAYLAKRTTIFADPRAGILGQQFVDAKAKLEDVTNEIDRLKRENNISDIAQERSLLLQQRSALDSALKQVVTQLPELQNRLDSLRKSGASTKPQVELYAETSRPQATDMANQELTRLQIAESDLTKQYGPNHPKVKQIREQLRDVERIVGQQRQSVSSAVRIGRNPAKDLLDAQTITASAELAAATASEDVLQHQIDEVDQKLTKLSTVAYQLDQLTLRQSVLEATYRSFAQKTDEARALDQLDQKHAENVRVVEEARLPVKPTGYRVAIALVGGMVGVFFAAVVALLSIMLRDTFVTPQQIEKAFGLPVLAALPDMRVPRVGHP</sequence>